<keyword evidence="1" id="KW-1133">Transmembrane helix</keyword>
<feature type="transmembrane region" description="Helical" evidence="1">
    <location>
        <begin position="141"/>
        <end position="158"/>
    </location>
</feature>
<evidence type="ECO:0000313" key="2">
    <source>
        <dbReference type="EMBL" id="ORJ27356.1"/>
    </source>
</evidence>
<feature type="transmembrane region" description="Helical" evidence="1">
    <location>
        <begin position="20"/>
        <end position="41"/>
    </location>
</feature>
<dbReference type="EMBL" id="MRWE01000001">
    <property type="protein sequence ID" value="ORJ27356.1"/>
    <property type="molecule type" value="Genomic_DNA"/>
</dbReference>
<dbReference type="Proteomes" id="UP000192536">
    <property type="component" value="Unassembled WGS sequence"/>
</dbReference>
<feature type="transmembrane region" description="Helical" evidence="1">
    <location>
        <begin position="209"/>
        <end position="226"/>
    </location>
</feature>
<keyword evidence="3" id="KW-1185">Reference proteome</keyword>
<gene>
    <name evidence="2" type="ORF">BS640_00060</name>
</gene>
<feature type="transmembrane region" description="Helical" evidence="1">
    <location>
        <begin position="82"/>
        <end position="102"/>
    </location>
</feature>
<dbReference type="PANTHER" id="PTHR36840:SF1">
    <property type="entry name" value="BLL5714 PROTEIN"/>
    <property type="match status" value="1"/>
</dbReference>
<feature type="transmembrane region" description="Helical" evidence="1">
    <location>
        <begin position="232"/>
        <end position="255"/>
    </location>
</feature>
<dbReference type="AlphaFoldDB" id="A0A1X0WKN7"/>
<feature type="transmembrane region" description="Helical" evidence="1">
    <location>
        <begin position="53"/>
        <end position="70"/>
    </location>
</feature>
<name>A0A1X0WKN7_9GAMM</name>
<dbReference type="STRING" id="1646377.BS640_00060"/>
<keyword evidence="1" id="KW-0812">Transmembrane</keyword>
<feature type="transmembrane region" description="Helical" evidence="1">
    <location>
        <begin position="108"/>
        <end position="129"/>
    </location>
</feature>
<dbReference type="InterPro" id="IPR010640">
    <property type="entry name" value="Low_temperature_requirement_A"/>
</dbReference>
<comment type="caution">
    <text evidence="2">The sequence shown here is derived from an EMBL/GenBank/DDBJ whole genome shotgun (WGS) entry which is preliminary data.</text>
</comment>
<sequence>MNQSHPLLRERNGHEASVSYSELLFDLIYVFAVTQLSHYLLHHLSWTGALQTLVMWFAVWLAWQYTAWVTNWFNPDLRSVRLMLFAVMLMGLFMSSAIPEAFGQRGGVFALFLVLIQVGRTLCVLNMLGWQHALSGNFKRILGWVSISAVFWLAGGVCQGETRLLLWAIAVLCEYVSPMFGFPLPGLGRSSSRREWTIDGHHLAERNQLFVIVALGETILITGATLSELTPWTPPVIIASLVAFVGSLALWWIYFDTSSKAGSEAIVHAKDPGKMGARFHYVHVVLVGAIIVCAVANERVINEPASHINTLTAAVLIGGPLVYLCANAVYKLFVYQRIPLSHLVGIAALVVLVPFSFVTDVLMVNGLTTLIVIVVAAWESISRARKTEVTSP</sequence>
<dbReference type="PANTHER" id="PTHR36840">
    <property type="entry name" value="BLL5714 PROTEIN"/>
    <property type="match status" value="1"/>
</dbReference>
<feature type="transmembrane region" description="Helical" evidence="1">
    <location>
        <begin position="361"/>
        <end position="378"/>
    </location>
</feature>
<reference evidence="2 3" key="1">
    <citation type="journal article" date="2017" name="Int. J. Syst. Evol. Microbiol.">
        <title>Rouxiella badensis sp. nov. and Rouxiella silvae sp. nov. isolated from peat bog soil in Germany and emendation of the genus description.</title>
        <authorList>
            <person name="Le Fleche-Mateos A."/>
            <person name="Kugler J.H."/>
            <person name="Hansen S.H."/>
            <person name="Syldatk C."/>
            <person name="Hausmann R."/>
            <person name="Lomprez F."/>
            <person name="Vandenbogaert M."/>
            <person name="Manuguerra J.C."/>
            <person name="Grimont P.A."/>
        </authorList>
    </citation>
    <scope>NUCLEOTIDE SEQUENCE [LARGE SCALE GENOMIC DNA]</scope>
    <source>
        <strain evidence="2 3">DSM 100043</strain>
    </source>
</reference>
<organism evidence="2 3">
    <name type="scientific">Rouxiella badensis</name>
    <dbReference type="NCBI Taxonomy" id="1646377"/>
    <lineage>
        <taxon>Bacteria</taxon>
        <taxon>Pseudomonadati</taxon>
        <taxon>Pseudomonadota</taxon>
        <taxon>Gammaproteobacteria</taxon>
        <taxon>Enterobacterales</taxon>
        <taxon>Yersiniaceae</taxon>
        <taxon>Rouxiella</taxon>
    </lineage>
</organism>
<evidence type="ECO:0000256" key="1">
    <source>
        <dbReference type="SAM" id="Phobius"/>
    </source>
</evidence>
<keyword evidence="1" id="KW-0472">Membrane</keyword>
<accession>A0A1X0WKN7</accession>
<dbReference type="RefSeq" id="WP_084911503.1">
    <property type="nucleotide sequence ID" value="NZ_CP049603.1"/>
</dbReference>
<feature type="transmembrane region" description="Helical" evidence="1">
    <location>
        <begin position="338"/>
        <end position="355"/>
    </location>
</feature>
<feature type="transmembrane region" description="Helical" evidence="1">
    <location>
        <begin position="308"/>
        <end position="326"/>
    </location>
</feature>
<dbReference type="Pfam" id="PF06772">
    <property type="entry name" value="LtrA"/>
    <property type="match status" value="1"/>
</dbReference>
<evidence type="ECO:0000313" key="3">
    <source>
        <dbReference type="Proteomes" id="UP000192536"/>
    </source>
</evidence>
<proteinExistence type="predicted"/>
<evidence type="ECO:0008006" key="4">
    <source>
        <dbReference type="Google" id="ProtNLM"/>
    </source>
</evidence>
<protein>
    <recommendedName>
        <fullName evidence="4">Low temperature requirement protein A</fullName>
    </recommendedName>
</protein>
<feature type="transmembrane region" description="Helical" evidence="1">
    <location>
        <begin position="164"/>
        <end position="188"/>
    </location>
</feature>
<feature type="transmembrane region" description="Helical" evidence="1">
    <location>
        <begin position="276"/>
        <end position="296"/>
    </location>
</feature>